<evidence type="ECO:0000256" key="5">
    <source>
        <dbReference type="ARBA" id="ARBA00023266"/>
    </source>
</evidence>
<evidence type="ECO:0000313" key="8">
    <source>
        <dbReference type="EMBL" id="MPL78603.1"/>
    </source>
</evidence>
<evidence type="ECO:0000259" key="7">
    <source>
        <dbReference type="Pfam" id="PF02769"/>
    </source>
</evidence>
<dbReference type="GO" id="GO:0005737">
    <property type="term" value="C:cytoplasm"/>
    <property type="evidence" value="ECO:0007669"/>
    <property type="project" value="TreeGrafter"/>
</dbReference>
<dbReference type="Gene3D" id="3.30.1330.10">
    <property type="entry name" value="PurM-like, N-terminal domain"/>
    <property type="match status" value="1"/>
</dbReference>
<dbReference type="EMBL" id="VSSQ01000118">
    <property type="protein sequence ID" value="MPL78603.1"/>
    <property type="molecule type" value="Genomic_DNA"/>
</dbReference>
<protein>
    <submittedName>
        <fullName evidence="8">Selenide, water dikinase</fullName>
        <ecNumber evidence="8">2.7.9.3</ecNumber>
    </submittedName>
</protein>
<dbReference type="PANTHER" id="PTHR10256:SF0">
    <property type="entry name" value="INACTIVE SELENIDE, WATER DIKINASE-LIKE PROTEIN-RELATED"/>
    <property type="match status" value="1"/>
</dbReference>
<dbReference type="GO" id="GO:0004756">
    <property type="term" value="F:selenide, water dikinase activity"/>
    <property type="evidence" value="ECO:0007669"/>
    <property type="project" value="UniProtKB-EC"/>
</dbReference>
<dbReference type="Pfam" id="PF00586">
    <property type="entry name" value="AIRS"/>
    <property type="match status" value="1"/>
</dbReference>
<reference evidence="8" key="1">
    <citation type="submission" date="2019-08" db="EMBL/GenBank/DDBJ databases">
        <authorList>
            <person name="Kucharzyk K."/>
            <person name="Murdoch R.W."/>
            <person name="Higgins S."/>
            <person name="Loffler F."/>
        </authorList>
    </citation>
    <scope>NUCLEOTIDE SEQUENCE</scope>
</reference>
<dbReference type="NCBIfam" id="TIGR00476">
    <property type="entry name" value="selD"/>
    <property type="match status" value="1"/>
</dbReference>
<evidence type="ECO:0000256" key="4">
    <source>
        <dbReference type="ARBA" id="ARBA00022840"/>
    </source>
</evidence>
<gene>
    <name evidence="8" type="primary">selD_5</name>
    <name evidence="8" type="ORF">SDC9_24472</name>
</gene>
<keyword evidence="4" id="KW-0067">ATP-binding</keyword>
<dbReference type="EC" id="2.7.9.3" evidence="8"/>
<keyword evidence="2" id="KW-0547">Nucleotide-binding</keyword>
<dbReference type="GO" id="GO:0005524">
    <property type="term" value="F:ATP binding"/>
    <property type="evidence" value="ECO:0007669"/>
    <property type="project" value="UniProtKB-KW"/>
</dbReference>
<proteinExistence type="predicted"/>
<name>A0A644UIG9_9ZZZZ</name>
<keyword evidence="3 8" id="KW-0418">Kinase</keyword>
<dbReference type="SUPFAM" id="SSF55326">
    <property type="entry name" value="PurM N-terminal domain-like"/>
    <property type="match status" value="1"/>
</dbReference>
<keyword evidence="1 8" id="KW-0808">Transferase</keyword>
<dbReference type="PIRSF" id="PIRSF036407">
    <property type="entry name" value="Selenphspht_syn"/>
    <property type="match status" value="1"/>
</dbReference>
<dbReference type="PANTHER" id="PTHR10256">
    <property type="entry name" value="SELENIDE, WATER DIKINASE"/>
    <property type="match status" value="1"/>
</dbReference>
<evidence type="ECO:0000256" key="1">
    <source>
        <dbReference type="ARBA" id="ARBA00022679"/>
    </source>
</evidence>
<feature type="domain" description="PurM-like N-terminal" evidence="6">
    <location>
        <begin position="32"/>
        <end position="138"/>
    </location>
</feature>
<dbReference type="InterPro" id="IPR036676">
    <property type="entry name" value="PurM-like_C_sf"/>
</dbReference>
<dbReference type="Gene3D" id="3.90.650.10">
    <property type="entry name" value="PurM-like C-terminal domain"/>
    <property type="match status" value="1"/>
</dbReference>
<dbReference type="InterPro" id="IPR004536">
    <property type="entry name" value="SPS/SelD"/>
</dbReference>
<dbReference type="Pfam" id="PF02769">
    <property type="entry name" value="AIRS_C"/>
    <property type="match status" value="1"/>
</dbReference>
<accession>A0A644UIG9</accession>
<evidence type="ECO:0000256" key="3">
    <source>
        <dbReference type="ARBA" id="ARBA00022777"/>
    </source>
</evidence>
<dbReference type="InterPro" id="IPR010918">
    <property type="entry name" value="PurM-like_C_dom"/>
</dbReference>
<feature type="domain" description="PurM-like C-terminal" evidence="7">
    <location>
        <begin position="151"/>
        <end position="330"/>
    </location>
</feature>
<organism evidence="8">
    <name type="scientific">bioreactor metagenome</name>
    <dbReference type="NCBI Taxonomy" id="1076179"/>
    <lineage>
        <taxon>unclassified sequences</taxon>
        <taxon>metagenomes</taxon>
        <taxon>ecological metagenomes</taxon>
    </lineage>
</organism>
<dbReference type="GO" id="GO:0016260">
    <property type="term" value="P:selenocysteine biosynthetic process"/>
    <property type="evidence" value="ECO:0007669"/>
    <property type="project" value="TreeGrafter"/>
</dbReference>
<dbReference type="AlphaFoldDB" id="A0A644UIG9"/>
<comment type="caution">
    <text evidence="8">The sequence shown here is derived from an EMBL/GenBank/DDBJ whole genome shotgun (WGS) entry which is preliminary data.</text>
</comment>
<dbReference type="SUPFAM" id="SSF56042">
    <property type="entry name" value="PurM C-terminal domain-like"/>
    <property type="match status" value="1"/>
</dbReference>
<evidence type="ECO:0000256" key="2">
    <source>
        <dbReference type="ARBA" id="ARBA00022741"/>
    </source>
</evidence>
<keyword evidence="5" id="KW-0711">Selenium</keyword>
<dbReference type="InterPro" id="IPR016188">
    <property type="entry name" value="PurM-like_N"/>
</dbReference>
<sequence length="337" mass="35096">MGPEALAQVLRPLAGMVPPERRADLLVGLAEGDDAAVYKLNDSTALVFTADFFPPVVDDPFTFGEIAAANALSDIYASGAEPVLALNLAAFPADMNGELISMVFQGGASKAGQAGCAVAGGHTITDKEPKYGLAAIGFAHPGKLLLKKGARPGDVLILTKPLGTGVITTASKAQDVEPSWIGAAIRSMKALNRDALRAFLAGQARAATDVTGFSLLGHGLEMAEKSGVDFSIDAKAIPFIPGARECVERKRIPGGTARNRKAFLDKVEFPDHASEQSLEWLRALLFSPETSGGLLGAIPPENAESCLASLLAAGVDAAIIGYCEPRSAGESIIRLRY</sequence>
<dbReference type="CDD" id="cd02195">
    <property type="entry name" value="SelD"/>
    <property type="match status" value="1"/>
</dbReference>
<evidence type="ECO:0000259" key="6">
    <source>
        <dbReference type="Pfam" id="PF00586"/>
    </source>
</evidence>
<dbReference type="InterPro" id="IPR036921">
    <property type="entry name" value="PurM-like_N_sf"/>
</dbReference>